<dbReference type="PANTHER" id="PTHR11188">
    <property type="entry name" value="ARRESTIN DOMAIN CONTAINING PROTEIN"/>
    <property type="match status" value="1"/>
</dbReference>
<name>A0A7R9MCF6_9ACAR</name>
<dbReference type="AlphaFoldDB" id="A0A7R9MCF6"/>
<feature type="domain" description="Arrestin C-terminal-like" evidence="1">
    <location>
        <begin position="71"/>
        <end position="198"/>
    </location>
</feature>
<evidence type="ECO:0000313" key="3">
    <source>
        <dbReference type="Proteomes" id="UP000728032"/>
    </source>
</evidence>
<dbReference type="GO" id="GO:0015031">
    <property type="term" value="P:protein transport"/>
    <property type="evidence" value="ECO:0007669"/>
    <property type="project" value="TreeGrafter"/>
</dbReference>
<dbReference type="SMART" id="SM01017">
    <property type="entry name" value="Arrestin_C"/>
    <property type="match status" value="1"/>
</dbReference>
<dbReference type="InterPro" id="IPR014756">
    <property type="entry name" value="Ig_E-set"/>
</dbReference>
<dbReference type="Gene3D" id="2.60.40.640">
    <property type="match status" value="1"/>
</dbReference>
<reference evidence="2" key="1">
    <citation type="submission" date="2020-11" db="EMBL/GenBank/DDBJ databases">
        <authorList>
            <person name="Tran Van P."/>
        </authorList>
    </citation>
    <scope>NUCLEOTIDE SEQUENCE</scope>
</reference>
<dbReference type="InterPro" id="IPR050357">
    <property type="entry name" value="Arrestin_domain-protein"/>
</dbReference>
<dbReference type="SUPFAM" id="SSF81296">
    <property type="entry name" value="E set domains"/>
    <property type="match status" value="1"/>
</dbReference>
<gene>
    <name evidence="2" type="ORF">ONB1V03_LOCUS13204</name>
</gene>
<dbReference type="Pfam" id="PF02752">
    <property type="entry name" value="Arrestin_C"/>
    <property type="match status" value="1"/>
</dbReference>
<dbReference type="GO" id="GO:0005737">
    <property type="term" value="C:cytoplasm"/>
    <property type="evidence" value="ECO:0007669"/>
    <property type="project" value="TreeGrafter"/>
</dbReference>
<dbReference type="InterPro" id="IPR011022">
    <property type="entry name" value="Arrestin_C-like"/>
</dbReference>
<protein>
    <recommendedName>
        <fullName evidence="1">Arrestin C-terminal-like domain-containing protein</fullName>
    </recommendedName>
</protein>
<evidence type="ECO:0000313" key="2">
    <source>
        <dbReference type="EMBL" id="CAD7656568.1"/>
    </source>
</evidence>
<proteinExistence type="predicted"/>
<dbReference type="EMBL" id="CAJPVJ010011362">
    <property type="protein sequence ID" value="CAG2173755.1"/>
    <property type="molecule type" value="Genomic_DNA"/>
</dbReference>
<keyword evidence="3" id="KW-1185">Reference proteome</keyword>
<evidence type="ECO:0000259" key="1">
    <source>
        <dbReference type="SMART" id="SM01017"/>
    </source>
</evidence>
<accession>A0A7R9MCF6</accession>
<organism evidence="2">
    <name type="scientific">Oppiella nova</name>
    <dbReference type="NCBI Taxonomy" id="334625"/>
    <lineage>
        <taxon>Eukaryota</taxon>
        <taxon>Metazoa</taxon>
        <taxon>Ecdysozoa</taxon>
        <taxon>Arthropoda</taxon>
        <taxon>Chelicerata</taxon>
        <taxon>Arachnida</taxon>
        <taxon>Acari</taxon>
        <taxon>Acariformes</taxon>
        <taxon>Sarcoptiformes</taxon>
        <taxon>Oribatida</taxon>
        <taxon>Brachypylina</taxon>
        <taxon>Oppioidea</taxon>
        <taxon>Oppiidae</taxon>
        <taxon>Oppiella</taxon>
    </lineage>
</organism>
<dbReference type="PANTHER" id="PTHR11188:SF17">
    <property type="entry name" value="FI21816P1"/>
    <property type="match status" value="1"/>
</dbReference>
<dbReference type="OrthoDB" id="2333384at2759"/>
<dbReference type="EMBL" id="OC926187">
    <property type="protein sequence ID" value="CAD7656568.1"/>
    <property type="molecule type" value="Genomic_DNA"/>
</dbReference>
<sequence length="202" mass="22359">MYRYRLISTIYTFHDDALSLKGKTYNLFDNKMLTIVSDREIIGIPSSFESIHGAISVGGSAEKDLALFCFGSGSLTLYANVSKKGYLPGEVVEVHCSVDNDSSVDVTPRLTLYQTQIYMCGERHKSLEVALTEYMVGNKVTSETKSMESLFVTIPKNATLTIKSAIITIKYFIHITLDIPHAIDLHINLPIIVTNRSALGSN</sequence>
<dbReference type="Proteomes" id="UP000728032">
    <property type="component" value="Unassembled WGS sequence"/>
</dbReference>
<dbReference type="InterPro" id="IPR014752">
    <property type="entry name" value="Arrestin-like_C"/>
</dbReference>